<accession>A0A7J8PSB2</accession>
<gene>
    <name evidence="1" type="ORF">Gorai_009166</name>
</gene>
<dbReference type="EMBL" id="JABEZZ010000008">
    <property type="protein sequence ID" value="MBA0592179.1"/>
    <property type="molecule type" value="Genomic_DNA"/>
</dbReference>
<name>A0A7J8PSB2_GOSRA</name>
<evidence type="ECO:0008006" key="3">
    <source>
        <dbReference type="Google" id="ProtNLM"/>
    </source>
</evidence>
<dbReference type="AlphaFoldDB" id="A0A7J8PSB2"/>
<reference evidence="1 2" key="1">
    <citation type="journal article" date="2019" name="Genome Biol. Evol.">
        <title>Insights into the evolution of the New World diploid cottons (Gossypium, subgenus Houzingenia) based on genome sequencing.</title>
        <authorList>
            <person name="Grover C.E."/>
            <person name="Arick M.A. 2nd"/>
            <person name="Thrash A."/>
            <person name="Conover J.L."/>
            <person name="Sanders W.S."/>
            <person name="Peterson D.G."/>
            <person name="Frelichowski J.E."/>
            <person name="Scheffler J.A."/>
            <person name="Scheffler B.E."/>
            <person name="Wendel J.F."/>
        </authorList>
    </citation>
    <scope>NUCLEOTIDE SEQUENCE [LARGE SCALE GENOMIC DNA]</scope>
    <source>
        <strain evidence="1">8</strain>
        <tissue evidence="1">Leaf</tissue>
    </source>
</reference>
<evidence type="ECO:0000313" key="1">
    <source>
        <dbReference type="EMBL" id="MBA0592179.1"/>
    </source>
</evidence>
<organism evidence="1 2">
    <name type="scientific">Gossypium raimondii</name>
    <name type="common">Peruvian cotton</name>
    <name type="synonym">Gossypium klotzschianum subsp. raimondii</name>
    <dbReference type="NCBI Taxonomy" id="29730"/>
    <lineage>
        <taxon>Eukaryota</taxon>
        <taxon>Viridiplantae</taxon>
        <taxon>Streptophyta</taxon>
        <taxon>Embryophyta</taxon>
        <taxon>Tracheophyta</taxon>
        <taxon>Spermatophyta</taxon>
        <taxon>Magnoliopsida</taxon>
        <taxon>eudicotyledons</taxon>
        <taxon>Gunneridae</taxon>
        <taxon>Pentapetalae</taxon>
        <taxon>rosids</taxon>
        <taxon>malvids</taxon>
        <taxon>Malvales</taxon>
        <taxon>Malvaceae</taxon>
        <taxon>Malvoideae</taxon>
        <taxon>Gossypium</taxon>
    </lineage>
</organism>
<proteinExistence type="predicted"/>
<dbReference type="Proteomes" id="UP000593578">
    <property type="component" value="Unassembled WGS sequence"/>
</dbReference>
<sequence>MEEDAKAIWDRATTLNRDFHIINFMERPMIPKPIEEKGWQKLGPGVVKINFEAATNGSRMSFGIVAMDHDGFVLGGRAGVLESNTGAEWAELQALADSLSWRGRKMAQFGAGI</sequence>
<evidence type="ECO:0000313" key="2">
    <source>
        <dbReference type="Proteomes" id="UP000593578"/>
    </source>
</evidence>
<comment type="caution">
    <text evidence="1">The sequence shown here is derived from an EMBL/GenBank/DDBJ whole genome shotgun (WGS) entry which is preliminary data.</text>
</comment>
<protein>
    <recommendedName>
        <fullName evidence="3">RNase H type-1 domain-containing protein</fullName>
    </recommendedName>
</protein>